<organism evidence="1 2">
    <name type="scientific">Mya arenaria</name>
    <name type="common">Soft-shell clam</name>
    <dbReference type="NCBI Taxonomy" id="6604"/>
    <lineage>
        <taxon>Eukaryota</taxon>
        <taxon>Metazoa</taxon>
        <taxon>Spiralia</taxon>
        <taxon>Lophotrochozoa</taxon>
        <taxon>Mollusca</taxon>
        <taxon>Bivalvia</taxon>
        <taxon>Autobranchia</taxon>
        <taxon>Heteroconchia</taxon>
        <taxon>Euheterodonta</taxon>
        <taxon>Imparidentia</taxon>
        <taxon>Neoheterodontei</taxon>
        <taxon>Myida</taxon>
        <taxon>Myoidea</taxon>
        <taxon>Myidae</taxon>
        <taxon>Mya</taxon>
    </lineage>
</organism>
<dbReference type="Proteomes" id="UP001164746">
    <property type="component" value="Chromosome 6"/>
</dbReference>
<evidence type="ECO:0000313" key="1">
    <source>
        <dbReference type="EMBL" id="WAR07992.1"/>
    </source>
</evidence>
<proteinExistence type="predicted"/>
<keyword evidence="2" id="KW-1185">Reference proteome</keyword>
<evidence type="ECO:0000313" key="2">
    <source>
        <dbReference type="Proteomes" id="UP001164746"/>
    </source>
</evidence>
<sequence length="115" mass="13460">MVLVKYVDHTFFKKYSDLSYFSTNRPGTKVGDPVVTNIRVLQYNTNGEIQFKLLFHDEFSNLPRRARRSDVVNQDPTPLHCGPLVIKRSKFHHLMELKSVVPADYHPFFDNLNHD</sequence>
<name>A0ABY7EGL0_MYAAR</name>
<gene>
    <name evidence="1" type="ORF">MAR_017950</name>
</gene>
<accession>A0ABY7EGL0</accession>
<protein>
    <submittedName>
        <fullName evidence="1">Uncharacterized protein</fullName>
    </submittedName>
</protein>
<reference evidence="1" key="1">
    <citation type="submission" date="2022-11" db="EMBL/GenBank/DDBJ databases">
        <title>Centuries of genome instability and evolution in soft-shell clam transmissible cancer (bioRxiv).</title>
        <authorList>
            <person name="Hart S.F.M."/>
            <person name="Yonemitsu M.A."/>
            <person name="Giersch R.M."/>
            <person name="Beal B.F."/>
            <person name="Arriagada G."/>
            <person name="Davis B.W."/>
            <person name="Ostrander E.A."/>
            <person name="Goff S.P."/>
            <person name="Metzger M.J."/>
        </authorList>
    </citation>
    <scope>NUCLEOTIDE SEQUENCE</scope>
    <source>
        <strain evidence="1">MELC-2E11</strain>
        <tissue evidence="1">Siphon/mantle</tissue>
    </source>
</reference>
<dbReference type="EMBL" id="CP111017">
    <property type="protein sequence ID" value="WAR07992.1"/>
    <property type="molecule type" value="Genomic_DNA"/>
</dbReference>